<dbReference type="Pfam" id="PF19851">
    <property type="entry name" value="DUF6326"/>
    <property type="match status" value="1"/>
</dbReference>
<dbReference type="Proteomes" id="UP000777774">
    <property type="component" value="Unassembled WGS sequence"/>
</dbReference>
<reference evidence="2 3" key="1">
    <citation type="submission" date="2020-04" db="EMBL/GenBank/DDBJ databases">
        <title>MicrobeNet Type strains.</title>
        <authorList>
            <person name="Nicholson A.C."/>
        </authorList>
    </citation>
    <scope>NUCLEOTIDE SEQUENCE [LARGE SCALE GENOMIC DNA]</scope>
    <source>
        <strain evidence="2 3">ATCC BAA-787</strain>
    </source>
</reference>
<proteinExistence type="predicted"/>
<evidence type="ECO:0000313" key="3">
    <source>
        <dbReference type="Proteomes" id="UP000777774"/>
    </source>
</evidence>
<evidence type="ECO:0000313" key="2">
    <source>
        <dbReference type="EMBL" id="NKY39872.1"/>
    </source>
</evidence>
<gene>
    <name evidence="2" type="ORF">HGA02_10125</name>
</gene>
<feature type="transmembrane region" description="Helical" evidence="1">
    <location>
        <begin position="24"/>
        <end position="47"/>
    </location>
</feature>
<keyword evidence="1" id="KW-1133">Transmembrane helix</keyword>
<feature type="transmembrane region" description="Helical" evidence="1">
    <location>
        <begin position="121"/>
        <end position="141"/>
    </location>
</feature>
<evidence type="ECO:0000256" key="1">
    <source>
        <dbReference type="SAM" id="Phobius"/>
    </source>
</evidence>
<protein>
    <recommendedName>
        <fullName evidence="4">Lipoprotein</fullName>
    </recommendedName>
</protein>
<comment type="caution">
    <text evidence="2">The sequence shown here is derived from an EMBL/GenBank/DDBJ whole genome shotgun (WGS) entry which is preliminary data.</text>
</comment>
<dbReference type="InterPro" id="IPR046289">
    <property type="entry name" value="DUF6326"/>
</dbReference>
<accession>A0ABX1K0P7</accession>
<dbReference type="EMBL" id="JAAXOY010000227">
    <property type="protein sequence ID" value="NKY39872.1"/>
    <property type="molecule type" value="Genomic_DNA"/>
</dbReference>
<organism evidence="2 3">
    <name type="scientific">Cellulomonas septica</name>
    <dbReference type="NCBI Taxonomy" id="285080"/>
    <lineage>
        <taxon>Bacteria</taxon>
        <taxon>Bacillati</taxon>
        <taxon>Actinomycetota</taxon>
        <taxon>Actinomycetes</taxon>
        <taxon>Micrococcales</taxon>
        <taxon>Cellulomonadaceae</taxon>
        <taxon>Cellulomonas</taxon>
    </lineage>
</organism>
<dbReference type="RefSeq" id="WP_168678898.1">
    <property type="nucleotide sequence ID" value="NZ_JAAXOY010000227.1"/>
</dbReference>
<name>A0ABX1K0P7_9CELL</name>
<keyword evidence="1" id="KW-0812">Transmembrane</keyword>
<keyword evidence="3" id="KW-1185">Reference proteome</keyword>
<keyword evidence="1" id="KW-0472">Membrane</keyword>
<sequence length="147" mass="15866">MTTLSSPAPTTSTVPDRRVTRRTVVASLWLFVLLCYLYCDVLTLFRAEDLQAVLAGEIGGVAMTDGFLLGASVLMTIPIGLVLVSRVAAHRVARWATVVAASVMTVVQVASLFVGETAPHYAYFSAIEITTTVVLAWYAAARWRADD</sequence>
<feature type="transmembrane region" description="Helical" evidence="1">
    <location>
        <begin position="95"/>
        <end position="115"/>
    </location>
</feature>
<feature type="transmembrane region" description="Helical" evidence="1">
    <location>
        <begin position="67"/>
        <end position="88"/>
    </location>
</feature>
<evidence type="ECO:0008006" key="4">
    <source>
        <dbReference type="Google" id="ProtNLM"/>
    </source>
</evidence>